<evidence type="ECO:0000256" key="18">
    <source>
        <dbReference type="ARBA" id="ARBA00029999"/>
    </source>
</evidence>
<comment type="catalytic activity">
    <reaction evidence="22">
        <text>a long-chain fatty acyl-CoA + H2O = a long-chain fatty acid + CoA + H(+)</text>
        <dbReference type="Rhea" id="RHEA:67680"/>
        <dbReference type="ChEBI" id="CHEBI:15377"/>
        <dbReference type="ChEBI" id="CHEBI:15378"/>
        <dbReference type="ChEBI" id="CHEBI:57287"/>
        <dbReference type="ChEBI" id="CHEBI:57560"/>
        <dbReference type="ChEBI" id="CHEBI:83139"/>
    </reaction>
    <physiologicalReaction direction="left-to-right" evidence="22">
        <dbReference type="Rhea" id="RHEA:67681"/>
    </physiologicalReaction>
</comment>
<dbReference type="GO" id="GO:0042760">
    <property type="term" value="P:very long-chain fatty acid catabolic process"/>
    <property type="evidence" value="ECO:0007669"/>
    <property type="project" value="TreeGrafter"/>
</dbReference>
<dbReference type="InterPro" id="IPR036640">
    <property type="entry name" value="ABC1_TM_sf"/>
</dbReference>
<dbReference type="PANTHER" id="PTHR11384">
    <property type="entry name" value="ATP-BINDING CASSETTE, SUB-FAMILY D MEMBER"/>
    <property type="match status" value="1"/>
</dbReference>
<evidence type="ECO:0000256" key="15">
    <source>
        <dbReference type="ARBA" id="ARBA00023140"/>
    </source>
</evidence>
<dbReference type="PROSITE" id="PS00211">
    <property type="entry name" value="ABC_TRANSPORTER_1"/>
    <property type="match status" value="1"/>
</dbReference>
<dbReference type="InterPro" id="IPR017871">
    <property type="entry name" value="ABC_transporter-like_CS"/>
</dbReference>
<evidence type="ECO:0000256" key="3">
    <source>
        <dbReference type="ARBA" id="ARBA00015822"/>
    </source>
</evidence>
<dbReference type="Proteomes" id="UP000438429">
    <property type="component" value="Unassembled WGS sequence"/>
</dbReference>
<comment type="subunit">
    <text evidence="32">Homodimers. Can form heterodimers with ABCD1 and ABCD2. Dimerization is necessary to form an active transporter. Interacts with PEX19; mediates the targeting of ABCD3 to peroxisomes.</text>
</comment>
<dbReference type="Pfam" id="PF06472">
    <property type="entry name" value="ABC_membrane_2"/>
    <property type="match status" value="1"/>
</dbReference>
<dbReference type="SUPFAM" id="SSF56300">
    <property type="entry name" value="Metallo-dependent phosphatases"/>
    <property type="match status" value="1"/>
</dbReference>
<dbReference type="InterPro" id="IPR024927">
    <property type="entry name" value="Acid_PPase"/>
</dbReference>
<evidence type="ECO:0000256" key="22">
    <source>
        <dbReference type="ARBA" id="ARBA00051342"/>
    </source>
</evidence>
<keyword evidence="16" id="KW-0325">Glycoprotein</keyword>
<keyword evidence="4" id="KW-0813">Transport</keyword>
<evidence type="ECO:0000256" key="16">
    <source>
        <dbReference type="ARBA" id="ARBA00023180"/>
    </source>
</evidence>
<keyword evidence="9" id="KW-0067">ATP-binding</keyword>
<evidence type="ECO:0000256" key="8">
    <source>
        <dbReference type="ARBA" id="ARBA00022801"/>
    </source>
</evidence>
<dbReference type="Gene3D" id="3.40.50.300">
    <property type="entry name" value="P-loop containing nucleotide triphosphate hydrolases"/>
    <property type="match status" value="1"/>
</dbReference>
<evidence type="ECO:0000256" key="17">
    <source>
        <dbReference type="ARBA" id="ARBA00024544"/>
    </source>
</evidence>
<comment type="catalytic activity">
    <reaction evidence="30">
        <text>hexadecanedioate(in) + ATP + H2O = hexadecanedioate(out) + ADP + phosphate + H(+)</text>
        <dbReference type="Rhea" id="RHEA:67692"/>
        <dbReference type="ChEBI" id="CHEBI:15377"/>
        <dbReference type="ChEBI" id="CHEBI:15378"/>
        <dbReference type="ChEBI" id="CHEBI:30616"/>
        <dbReference type="ChEBI" id="CHEBI:43474"/>
        <dbReference type="ChEBI" id="CHEBI:76276"/>
        <dbReference type="ChEBI" id="CHEBI:456216"/>
    </reaction>
</comment>
<proteinExistence type="inferred from homology"/>
<dbReference type="Gene3D" id="1.20.1560.10">
    <property type="entry name" value="ABC transporter type 1, transmembrane domain"/>
    <property type="match status" value="1"/>
</dbReference>
<dbReference type="SUPFAM" id="SSF90123">
    <property type="entry name" value="ABC transporter transmembrane region"/>
    <property type="match status" value="1"/>
</dbReference>
<accession>A0A6A4S5V1</accession>
<keyword evidence="8" id="KW-0378">Hydrolase</keyword>
<dbReference type="PANTHER" id="PTHR11384:SF62">
    <property type="entry name" value="ATP-BINDING CASSETTE SUB-FAMILY D MEMBER 3"/>
    <property type="match status" value="1"/>
</dbReference>
<comment type="subcellular location">
    <subcellularLocation>
        <location evidence="1">Peroxisome membrane</location>
        <topology evidence="1">Multi-pass membrane protein</topology>
    </subcellularLocation>
</comment>
<organism evidence="38 39">
    <name type="scientific">Scophthalmus maximus</name>
    <name type="common">Turbot</name>
    <name type="synonym">Psetta maxima</name>
    <dbReference type="NCBI Taxonomy" id="52904"/>
    <lineage>
        <taxon>Eukaryota</taxon>
        <taxon>Metazoa</taxon>
        <taxon>Chordata</taxon>
        <taxon>Craniata</taxon>
        <taxon>Vertebrata</taxon>
        <taxon>Euteleostomi</taxon>
        <taxon>Actinopterygii</taxon>
        <taxon>Neopterygii</taxon>
        <taxon>Teleostei</taxon>
        <taxon>Neoteleostei</taxon>
        <taxon>Acanthomorphata</taxon>
        <taxon>Carangaria</taxon>
        <taxon>Pleuronectiformes</taxon>
        <taxon>Pleuronectoidei</taxon>
        <taxon>Scophthalmidae</taxon>
        <taxon>Scophthalmus</taxon>
    </lineage>
</organism>
<evidence type="ECO:0000259" key="37">
    <source>
        <dbReference type="PROSITE" id="PS50929"/>
    </source>
</evidence>
<evidence type="ECO:0000256" key="21">
    <source>
        <dbReference type="ARBA" id="ARBA00051077"/>
    </source>
</evidence>
<evidence type="ECO:0000256" key="32">
    <source>
        <dbReference type="ARBA" id="ARBA00065720"/>
    </source>
</evidence>
<comment type="function">
    <text evidence="31">Broad substrate specificity ATP-dependent transporter of the ATP-binding cassette (ABC) family that catalyzes the transport of long-chain fatty acids (LCFA)-CoA, dicarboxylic acids-CoA, long-branched-chain fatty acids-CoA and bile acids from the cytosol to the peroxisome lumen for beta-oxydation. Has fatty acyl-CoA thioesterase and ATPase activities. Probably hydrolyzes fatty acyl-CoAs into free fatty acids prior to their ATP-dependent transport into peroxisomes. Thus, play a role in regulation of LCFAs and energy metabolism namely, in the degradation and biosynthesis of fatty acids by beta-oxidation.</text>
</comment>
<comment type="catalytic activity">
    <reaction evidence="20">
        <text>a very long-chain fatty acid(in) + ATP + H2O = a very long-chain fatty acid(out) + ADP + phosphate + H(+)</text>
        <dbReference type="Rhea" id="RHEA:67080"/>
        <dbReference type="ChEBI" id="CHEBI:15377"/>
        <dbReference type="ChEBI" id="CHEBI:15378"/>
        <dbReference type="ChEBI" id="CHEBI:30616"/>
        <dbReference type="ChEBI" id="CHEBI:43474"/>
        <dbReference type="ChEBI" id="CHEBI:58950"/>
        <dbReference type="ChEBI" id="CHEBI:456216"/>
    </reaction>
    <physiologicalReaction direction="left-to-right" evidence="20">
        <dbReference type="Rhea" id="RHEA:67081"/>
    </physiologicalReaction>
</comment>
<evidence type="ECO:0000313" key="39">
    <source>
        <dbReference type="Proteomes" id="UP000438429"/>
    </source>
</evidence>
<comment type="caution">
    <text evidence="38">The sequence shown here is derived from an EMBL/GenBank/DDBJ whole genome shotgun (WGS) entry which is preliminary data.</text>
</comment>
<comment type="catalytic activity">
    <reaction evidence="28">
        <text>2,6,10,14-tetramethylpentadecanoate(in) + ATP + H2O = 2,6,10,14-tetramethylpentadecanoate(out) + ADP + phosphate + H(+)</text>
        <dbReference type="Rhea" id="RHEA:67688"/>
        <dbReference type="ChEBI" id="CHEBI:15377"/>
        <dbReference type="ChEBI" id="CHEBI:15378"/>
        <dbReference type="ChEBI" id="CHEBI:30616"/>
        <dbReference type="ChEBI" id="CHEBI:43474"/>
        <dbReference type="ChEBI" id="CHEBI:77268"/>
        <dbReference type="ChEBI" id="CHEBI:456216"/>
    </reaction>
    <physiologicalReaction direction="left-to-right" evidence="28">
        <dbReference type="Rhea" id="RHEA:67689"/>
    </physiologicalReaction>
</comment>
<keyword evidence="11" id="KW-1278">Translocase</keyword>
<feature type="domain" description="ABC transporter" evidence="36">
    <location>
        <begin position="434"/>
        <end position="666"/>
    </location>
</feature>
<evidence type="ECO:0000256" key="25">
    <source>
        <dbReference type="ARBA" id="ARBA00052292"/>
    </source>
</evidence>
<evidence type="ECO:0000256" key="30">
    <source>
        <dbReference type="ARBA" id="ARBA00052970"/>
    </source>
</evidence>
<dbReference type="PROSITE" id="PS50929">
    <property type="entry name" value="ABC_TM1F"/>
    <property type="match status" value="1"/>
</dbReference>
<dbReference type="EMBL" id="VEVO01000017">
    <property type="protein sequence ID" value="KAF0028407.1"/>
    <property type="molecule type" value="Genomic_DNA"/>
</dbReference>
<evidence type="ECO:0000256" key="19">
    <source>
        <dbReference type="ARBA" id="ARBA00031589"/>
    </source>
</evidence>
<dbReference type="CDD" id="cd03223">
    <property type="entry name" value="ABCD_peroxisomal_ALDP"/>
    <property type="match status" value="1"/>
</dbReference>
<evidence type="ECO:0000256" key="27">
    <source>
        <dbReference type="ARBA" id="ARBA00052445"/>
    </source>
</evidence>
<evidence type="ECO:0000313" key="38">
    <source>
        <dbReference type="EMBL" id="KAF0028407.1"/>
    </source>
</evidence>
<dbReference type="InterPro" id="IPR050835">
    <property type="entry name" value="ABC_transporter_sub-D"/>
</dbReference>
<name>A0A6A4S5V1_SCOMX</name>
<protein>
    <recommendedName>
        <fullName evidence="33">ATP-binding cassette sub-family D member 3</fullName>
    </recommendedName>
    <alternativeName>
        <fullName evidence="34">70 kDa peroxisomal membrane protein</fullName>
    </alternativeName>
    <alternativeName>
        <fullName evidence="19">Tartrate-resistant acid ATPase</fullName>
    </alternativeName>
    <alternativeName>
        <fullName evidence="3">Tartrate-resistant acid phosphatase type 5</fullName>
    </alternativeName>
    <alternativeName>
        <fullName evidence="18">Type 5 acid phosphatase</fullName>
    </alternativeName>
</protein>
<keyword evidence="13" id="KW-0007">Acetylation</keyword>
<dbReference type="GO" id="GO:0005778">
    <property type="term" value="C:peroxisomal membrane"/>
    <property type="evidence" value="ECO:0007669"/>
    <property type="project" value="UniProtKB-SubCell"/>
</dbReference>
<evidence type="ECO:0000256" key="7">
    <source>
        <dbReference type="ARBA" id="ARBA00022741"/>
    </source>
</evidence>
<comment type="catalytic activity">
    <reaction evidence="17">
        <text>a very long-chain fatty acyl-CoA + H2O = a very long-chain fatty acid + CoA + H(+)</text>
        <dbReference type="Rhea" id="RHEA:67072"/>
        <dbReference type="ChEBI" id="CHEBI:15377"/>
        <dbReference type="ChEBI" id="CHEBI:15378"/>
        <dbReference type="ChEBI" id="CHEBI:57287"/>
        <dbReference type="ChEBI" id="CHEBI:58950"/>
        <dbReference type="ChEBI" id="CHEBI:138261"/>
    </reaction>
    <physiologicalReaction direction="left-to-right" evidence="17">
        <dbReference type="Rhea" id="RHEA:67073"/>
    </physiologicalReaction>
</comment>
<feature type="transmembrane region" description="Helical" evidence="35">
    <location>
        <begin position="124"/>
        <end position="143"/>
    </location>
</feature>
<keyword evidence="10" id="KW-0832">Ubl conjugation</keyword>
<dbReference type="InterPro" id="IPR029052">
    <property type="entry name" value="Metallo-depent_PP-like"/>
</dbReference>
<evidence type="ECO:0000256" key="29">
    <source>
        <dbReference type="ARBA" id="ARBA00052950"/>
    </source>
</evidence>
<evidence type="ECO:0000256" key="5">
    <source>
        <dbReference type="ARBA" id="ARBA00022553"/>
    </source>
</evidence>
<dbReference type="SMART" id="SM00382">
    <property type="entry name" value="AAA"/>
    <property type="match status" value="1"/>
</dbReference>
<feature type="domain" description="ABC transmembrane type-1" evidence="37">
    <location>
        <begin position="135"/>
        <end position="321"/>
    </location>
</feature>
<feature type="transmembrane region" description="Helical" evidence="35">
    <location>
        <begin position="6"/>
        <end position="26"/>
    </location>
</feature>
<dbReference type="AlphaFoldDB" id="A0A6A4S5V1"/>
<dbReference type="Gene3D" id="3.60.21.10">
    <property type="match status" value="1"/>
</dbReference>
<comment type="similarity">
    <text evidence="2">Belongs to the ABC transporter superfamily. ABCD family. Peroxisomal fatty acyl CoA transporter (TC 3.A.1.203) subfamily.</text>
</comment>
<dbReference type="GO" id="GO:0005524">
    <property type="term" value="F:ATP binding"/>
    <property type="evidence" value="ECO:0007669"/>
    <property type="project" value="UniProtKB-KW"/>
</dbReference>
<keyword evidence="7" id="KW-0547">Nucleotide-binding</keyword>
<evidence type="ECO:0000256" key="24">
    <source>
        <dbReference type="ARBA" id="ARBA00051780"/>
    </source>
</evidence>
<dbReference type="FunFam" id="1.20.1560.10:FF:000036">
    <property type="entry name" value="ATP-binding cassette sub-family D member 3"/>
    <property type="match status" value="1"/>
</dbReference>
<dbReference type="GO" id="GO:0006635">
    <property type="term" value="P:fatty acid beta-oxidation"/>
    <property type="evidence" value="ECO:0007669"/>
    <property type="project" value="TreeGrafter"/>
</dbReference>
<keyword evidence="12 35" id="KW-1133">Transmembrane helix</keyword>
<dbReference type="SUPFAM" id="SSF52540">
    <property type="entry name" value="P-loop containing nucleoside triphosphate hydrolases"/>
    <property type="match status" value="1"/>
</dbReference>
<dbReference type="GO" id="GO:0015910">
    <property type="term" value="P:long-chain fatty acid import into peroxisome"/>
    <property type="evidence" value="ECO:0007669"/>
    <property type="project" value="TreeGrafter"/>
</dbReference>
<keyword evidence="15" id="KW-0576">Peroxisome</keyword>
<gene>
    <name evidence="38" type="ORF">F2P81_019494</name>
</gene>
<evidence type="ECO:0000256" key="12">
    <source>
        <dbReference type="ARBA" id="ARBA00022989"/>
    </source>
</evidence>
<comment type="catalytic activity">
    <reaction evidence="24">
        <text>(4Z,7Z,10Z,13Z,16Z,19Z)-docosahexaenoate(in) + ATP + H2O = (4Z,7Z,10Z,13Z,16Z,19Z)-docosahexaenoate(out) + ADP + phosphate + H(+)</text>
        <dbReference type="Rhea" id="RHEA:67704"/>
        <dbReference type="ChEBI" id="CHEBI:15377"/>
        <dbReference type="ChEBI" id="CHEBI:15378"/>
        <dbReference type="ChEBI" id="CHEBI:30616"/>
        <dbReference type="ChEBI" id="CHEBI:43474"/>
        <dbReference type="ChEBI" id="CHEBI:77016"/>
        <dbReference type="ChEBI" id="CHEBI:456216"/>
    </reaction>
</comment>
<evidence type="ECO:0000256" key="4">
    <source>
        <dbReference type="ARBA" id="ARBA00022448"/>
    </source>
</evidence>
<dbReference type="GO" id="GO:0016887">
    <property type="term" value="F:ATP hydrolysis activity"/>
    <property type="evidence" value="ECO:0007669"/>
    <property type="project" value="InterPro"/>
</dbReference>
<evidence type="ECO:0000256" key="26">
    <source>
        <dbReference type="ARBA" id="ARBA00052408"/>
    </source>
</evidence>
<comment type="catalytic activity">
    <reaction evidence="21">
        <text>(5Z,8Z,11Z,14Z,17Z)-eicosapentaenoyl-CoA + H2O = (5Z,8Z,11Z,14Z,17Z)-eicosapentaenoate + CoA + H(+)</text>
        <dbReference type="Rhea" id="RHEA:67712"/>
        <dbReference type="ChEBI" id="CHEBI:15377"/>
        <dbReference type="ChEBI" id="CHEBI:15378"/>
        <dbReference type="ChEBI" id="CHEBI:57287"/>
        <dbReference type="ChEBI" id="CHEBI:58562"/>
        <dbReference type="ChEBI" id="CHEBI:73862"/>
    </reaction>
    <physiologicalReaction direction="left-to-right" evidence="21">
        <dbReference type="Rhea" id="RHEA:67713"/>
    </physiologicalReaction>
</comment>
<dbReference type="Pfam" id="PF00149">
    <property type="entry name" value="Metallophos"/>
    <property type="match status" value="1"/>
</dbReference>
<keyword evidence="5" id="KW-0597">Phosphoprotein</keyword>
<dbReference type="FunFam" id="3.60.21.10:FF:000062">
    <property type="entry name" value="Tartrate-resistant acid phosphatase type 5"/>
    <property type="match status" value="1"/>
</dbReference>
<evidence type="ECO:0000256" key="14">
    <source>
        <dbReference type="ARBA" id="ARBA00023136"/>
    </source>
</evidence>
<dbReference type="FunFam" id="3.40.50.300:FF:000636">
    <property type="entry name" value="ATP-binding cassette sub-family D member 3"/>
    <property type="match status" value="1"/>
</dbReference>
<evidence type="ECO:0000256" key="28">
    <source>
        <dbReference type="ARBA" id="ARBA00052595"/>
    </source>
</evidence>
<evidence type="ECO:0000256" key="33">
    <source>
        <dbReference type="ARBA" id="ARBA00070602"/>
    </source>
</evidence>
<comment type="catalytic activity">
    <reaction evidence="26">
        <text>hexadecanedioyl-CoA + H2O = hexadecanedioate + CoA + H(+)</text>
        <dbReference type="Rhea" id="RHEA:67696"/>
        <dbReference type="ChEBI" id="CHEBI:15377"/>
        <dbReference type="ChEBI" id="CHEBI:15378"/>
        <dbReference type="ChEBI" id="CHEBI:57287"/>
        <dbReference type="ChEBI" id="CHEBI:76276"/>
        <dbReference type="ChEBI" id="CHEBI:77085"/>
    </reaction>
    <physiologicalReaction direction="left-to-right" evidence="26">
        <dbReference type="Rhea" id="RHEA:67697"/>
    </physiologicalReaction>
</comment>
<evidence type="ECO:0000259" key="36">
    <source>
        <dbReference type="PROSITE" id="PS50893"/>
    </source>
</evidence>
<dbReference type="PROSITE" id="PS50893">
    <property type="entry name" value="ABC_TRANSPORTER_2"/>
    <property type="match status" value="1"/>
</dbReference>
<comment type="catalytic activity">
    <reaction evidence="29">
        <text>a long-chain fatty acid(in) + ATP + H2O = a long-chain fatty acid(out) + ADP + phosphate + H(+)</text>
        <dbReference type="Rhea" id="RHEA:67684"/>
        <dbReference type="ChEBI" id="CHEBI:15377"/>
        <dbReference type="ChEBI" id="CHEBI:15378"/>
        <dbReference type="ChEBI" id="CHEBI:30616"/>
        <dbReference type="ChEBI" id="CHEBI:43474"/>
        <dbReference type="ChEBI" id="CHEBI:57560"/>
        <dbReference type="ChEBI" id="CHEBI:456216"/>
    </reaction>
    <physiologicalReaction direction="left-to-right" evidence="29">
        <dbReference type="Rhea" id="RHEA:67685"/>
    </physiologicalReaction>
</comment>
<feature type="transmembrane region" description="Helical" evidence="35">
    <location>
        <begin position="217"/>
        <end position="244"/>
    </location>
</feature>
<sequence length="989" mass="112128">MAAFSKYVTATNSSVAGGVLLLLYLLRRRRRSGRADGRKGGSDPVLNSEKDGKKDRAAVDRVFFIRIFQILRIMVPRFFCMETGYLVFIAAMLVARTYCDVWMIQNGTMIESAIIGRSTKDFKIFLFSFMKFMPVIALVNNFLKLGLNELKLRFRERLTKSLYDQYLQGFTYYKMGNLDNRIANADQLLTQDVERFCNSVVDLYSNLSKPLLDIGLYIFKLTSAIGAQGPGIMMAYLLISGLFLTRLRRPIGKMTVAEQRYEGEYRYVNSRLITNSEEIAFYNGNRREKQTIHTTFKKLVDHLHNFIFFRFSMGFVDSMIAKYLATVVGYLVVSRPFLNLSHPQHLHSTHSELLENYYQSGRMLLRMSQALGRIVLAGRDMTRLSGFTTRITELMKVLKELNAGKYERTMVSQHEKESDTTEKLVLVPGSGQVINKDNIIKFDHTPLATPNGDILIKDLTFEVKSGTNVLVCGPNGCGKSSLFRVLGELWPLFGGNLTKPERGKLFYVPQRPYMTLGTLRDQVIYPDTNEEQRRKGISDQVLKEYLDNVQLGHILDREGTWDTVQDWMDVLSGGEKQRMAMARLFYHKPQFAILDECTSAVSVDVEDFIYSHCRTVGISLFTVSHRKSLWKHHEEVTTVNRQQSLFDFVRSEVSWTGCGVCCWCSACKAAGVPLELWNKSLIDLSSAALRFAVLADWGGVPIPPYYTPHEEAVAAELDWLARTQGMDFVLSLGDHFYFSGVQNVGDPRFKHTFEGVFSQPALLQIPWYLVGGNHDHRGNISAQMAYSNVSHRWNYPALYYDLRFNVPHTNVSMSVLMIDTVTLCGNTYDQLQPSGPEDRRAAERQWSWISATLASSRSDFVLVAGHFPVWSIGHHGPTSCLVDRLRPLLKKYRVTAYLCGHDHNLQFIREDDGSSYVVSGSGVVSDPATSHRASVPQSWQLYSSPVNHTVGGVAYFQVTERTMMVGFMQIDGKCVYQIELSTRGASVTL</sequence>
<dbReference type="CDD" id="cd07378">
    <property type="entry name" value="MPP_ACP5"/>
    <property type="match status" value="1"/>
</dbReference>
<dbReference type="InterPro" id="IPR004843">
    <property type="entry name" value="Calcineurin-like_PHP"/>
</dbReference>
<evidence type="ECO:0000256" key="35">
    <source>
        <dbReference type="SAM" id="Phobius"/>
    </source>
</evidence>
<comment type="catalytic activity">
    <reaction evidence="27">
        <text>(5Z,8Z,11Z,14Z,17Z)-eicosapentaenoate(in) + ATP + H2O = (5Z,8Z,11Z,14Z,17Z)-eicosapentaenoate(out) + ADP + phosphate + H(+)</text>
        <dbReference type="Rhea" id="RHEA:67708"/>
        <dbReference type="ChEBI" id="CHEBI:15377"/>
        <dbReference type="ChEBI" id="CHEBI:15378"/>
        <dbReference type="ChEBI" id="CHEBI:30616"/>
        <dbReference type="ChEBI" id="CHEBI:43474"/>
        <dbReference type="ChEBI" id="CHEBI:58562"/>
        <dbReference type="ChEBI" id="CHEBI:456216"/>
    </reaction>
    <physiologicalReaction direction="left-to-right" evidence="27">
        <dbReference type="Rhea" id="RHEA:67709"/>
    </physiologicalReaction>
</comment>
<evidence type="ECO:0000256" key="10">
    <source>
        <dbReference type="ARBA" id="ARBA00022843"/>
    </source>
</evidence>
<evidence type="ECO:0000256" key="11">
    <source>
        <dbReference type="ARBA" id="ARBA00022967"/>
    </source>
</evidence>
<dbReference type="InterPro" id="IPR003593">
    <property type="entry name" value="AAA+_ATPase"/>
</dbReference>
<dbReference type="GO" id="GO:0003993">
    <property type="term" value="F:acid phosphatase activity"/>
    <property type="evidence" value="ECO:0007669"/>
    <property type="project" value="InterPro"/>
</dbReference>
<dbReference type="InterPro" id="IPR027417">
    <property type="entry name" value="P-loop_NTPase"/>
</dbReference>
<evidence type="ECO:0000256" key="34">
    <source>
        <dbReference type="ARBA" id="ARBA00076825"/>
    </source>
</evidence>
<dbReference type="GO" id="GO:0007031">
    <property type="term" value="P:peroxisome organization"/>
    <property type="evidence" value="ECO:0007669"/>
    <property type="project" value="TreeGrafter"/>
</dbReference>
<comment type="catalytic activity">
    <reaction evidence="25">
        <text>pristanoyl-CoA + H2O = 2,6,10,14-tetramethylpentadecanoate + CoA + H(+)</text>
        <dbReference type="Rhea" id="RHEA:40415"/>
        <dbReference type="ChEBI" id="CHEBI:15377"/>
        <dbReference type="ChEBI" id="CHEBI:15378"/>
        <dbReference type="ChEBI" id="CHEBI:57287"/>
        <dbReference type="ChEBI" id="CHEBI:77250"/>
        <dbReference type="ChEBI" id="CHEBI:77268"/>
    </reaction>
    <physiologicalReaction direction="left-to-right" evidence="25">
        <dbReference type="Rhea" id="RHEA:40416"/>
    </physiologicalReaction>
</comment>
<evidence type="ECO:0000256" key="31">
    <source>
        <dbReference type="ARBA" id="ARBA00053192"/>
    </source>
</evidence>
<dbReference type="InterPro" id="IPR003439">
    <property type="entry name" value="ABC_transporter-like_ATP-bd"/>
</dbReference>
<evidence type="ECO:0000256" key="20">
    <source>
        <dbReference type="ARBA" id="ARBA00048530"/>
    </source>
</evidence>
<dbReference type="InterPro" id="IPR011527">
    <property type="entry name" value="ABC1_TM_dom"/>
</dbReference>
<evidence type="ECO:0000256" key="2">
    <source>
        <dbReference type="ARBA" id="ARBA00008575"/>
    </source>
</evidence>
<evidence type="ECO:0000256" key="1">
    <source>
        <dbReference type="ARBA" id="ARBA00004585"/>
    </source>
</evidence>
<dbReference type="Pfam" id="PF00005">
    <property type="entry name" value="ABC_tran"/>
    <property type="match status" value="1"/>
</dbReference>
<evidence type="ECO:0000256" key="9">
    <source>
        <dbReference type="ARBA" id="ARBA00022840"/>
    </source>
</evidence>
<dbReference type="GO" id="GO:0140359">
    <property type="term" value="F:ABC-type transporter activity"/>
    <property type="evidence" value="ECO:0007669"/>
    <property type="project" value="InterPro"/>
</dbReference>
<evidence type="ECO:0000256" key="6">
    <source>
        <dbReference type="ARBA" id="ARBA00022692"/>
    </source>
</evidence>
<keyword evidence="14 35" id="KW-0472">Membrane</keyword>
<keyword evidence="6 35" id="KW-0812">Transmembrane</keyword>
<comment type="catalytic activity">
    <reaction evidence="23">
        <text>(4Z,7Z,10Z,13Z,16Z,19Z)-docosahexaenoyl-CoA + H2O = (4Z,7Z,10Z,13Z,16Z,19Z)-docosahexaenoate + CoA + H(+)</text>
        <dbReference type="Rhea" id="RHEA:67700"/>
        <dbReference type="ChEBI" id="CHEBI:15377"/>
        <dbReference type="ChEBI" id="CHEBI:15378"/>
        <dbReference type="ChEBI" id="CHEBI:57287"/>
        <dbReference type="ChEBI" id="CHEBI:74298"/>
        <dbReference type="ChEBI" id="CHEBI:77016"/>
    </reaction>
    <physiologicalReaction direction="left-to-right" evidence="23">
        <dbReference type="Rhea" id="RHEA:67701"/>
    </physiologicalReaction>
</comment>
<evidence type="ECO:0000256" key="13">
    <source>
        <dbReference type="ARBA" id="ARBA00022990"/>
    </source>
</evidence>
<dbReference type="GO" id="GO:0005324">
    <property type="term" value="F:long-chain fatty acid transmembrane transporter activity"/>
    <property type="evidence" value="ECO:0007669"/>
    <property type="project" value="TreeGrafter"/>
</dbReference>
<evidence type="ECO:0000256" key="23">
    <source>
        <dbReference type="ARBA" id="ARBA00051656"/>
    </source>
</evidence>
<reference evidence="38 39" key="1">
    <citation type="submission" date="2019-06" db="EMBL/GenBank/DDBJ databases">
        <title>Draft genomes of female and male turbot (Scophthalmus maximus).</title>
        <authorList>
            <person name="Xu H."/>
            <person name="Xu X.-W."/>
            <person name="Shao C."/>
            <person name="Chen S."/>
        </authorList>
    </citation>
    <scope>NUCLEOTIDE SEQUENCE [LARGE SCALE GENOMIC DNA]</scope>
    <source>
        <strain evidence="38">Ysfricsl-2016a</strain>
        <tissue evidence="38">Blood</tissue>
    </source>
</reference>